<feature type="domain" description="SMC hinge" evidence="15">
    <location>
        <begin position="518"/>
        <end position="638"/>
    </location>
</feature>
<dbReference type="Pfam" id="PF06470">
    <property type="entry name" value="SMC_hinge"/>
    <property type="match status" value="1"/>
</dbReference>
<dbReference type="InterPro" id="IPR010935">
    <property type="entry name" value="SMC_hinge"/>
</dbReference>
<evidence type="ECO:0000256" key="11">
    <source>
        <dbReference type="ARBA" id="ARBA00023306"/>
    </source>
</evidence>
<feature type="coiled-coil region" evidence="14">
    <location>
        <begin position="789"/>
        <end position="935"/>
    </location>
</feature>
<evidence type="ECO:0000313" key="16">
    <source>
        <dbReference type="Proteomes" id="UP000504603"/>
    </source>
</evidence>
<name>A0A6J1CHH2_MOMCH</name>
<evidence type="ECO:0000256" key="9">
    <source>
        <dbReference type="ARBA" id="ARBA00023242"/>
    </source>
</evidence>
<keyword evidence="3" id="KW-0132">Cell division</keyword>
<keyword evidence="7 14" id="KW-0175">Coiled coil</keyword>
<comment type="similarity">
    <text evidence="2">Belongs to the SMC family. SMC2 subfamily.</text>
</comment>
<dbReference type="GO" id="GO:0005524">
    <property type="term" value="F:ATP binding"/>
    <property type="evidence" value="ECO:0007669"/>
    <property type="project" value="UniProtKB-KW"/>
</dbReference>
<dbReference type="FunFam" id="3.40.50.300:FF:000278">
    <property type="entry name" value="Structural maintenance of chromosomes 2"/>
    <property type="match status" value="1"/>
</dbReference>
<dbReference type="Proteomes" id="UP000504603">
    <property type="component" value="Unplaced"/>
</dbReference>
<dbReference type="PANTHER" id="PTHR43977">
    <property type="entry name" value="STRUCTURAL MAINTENANCE OF CHROMOSOMES PROTEIN 3"/>
    <property type="match status" value="1"/>
</dbReference>
<dbReference type="InterPro" id="IPR027417">
    <property type="entry name" value="P-loop_NTPase"/>
</dbReference>
<dbReference type="SUPFAM" id="SSF75553">
    <property type="entry name" value="Smc hinge domain"/>
    <property type="match status" value="1"/>
</dbReference>
<dbReference type="InterPro" id="IPR027120">
    <property type="entry name" value="Smc2_ABC"/>
</dbReference>
<keyword evidence="9" id="KW-0539">Nucleus</keyword>
<evidence type="ECO:0000256" key="7">
    <source>
        <dbReference type="ARBA" id="ARBA00023054"/>
    </source>
</evidence>
<feature type="coiled-coil region" evidence="14">
    <location>
        <begin position="317"/>
        <end position="434"/>
    </location>
</feature>
<keyword evidence="10" id="KW-0469">Meiosis</keyword>
<keyword evidence="8" id="KW-0226">DNA condensation</keyword>
<dbReference type="GeneID" id="111011547"/>
<dbReference type="GO" id="GO:0030261">
    <property type="term" value="P:chromosome condensation"/>
    <property type="evidence" value="ECO:0007669"/>
    <property type="project" value="UniProtKB-KW"/>
</dbReference>
<dbReference type="GO" id="GO:0016887">
    <property type="term" value="F:ATP hydrolysis activity"/>
    <property type="evidence" value="ECO:0007669"/>
    <property type="project" value="InterPro"/>
</dbReference>
<feature type="coiled-coil region" evidence="14">
    <location>
        <begin position="967"/>
        <end position="1026"/>
    </location>
</feature>
<evidence type="ECO:0000256" key="2">
    <source>
        <dbReference type="ARBA" id="ARBA00005231"/>
    </source>
</evidence>
<evidence type="ECO:0000256" key="3">
    <source>
        <dbReference type="ARBA" id="ARBA00022618"/>
    </source>
</evidence>
<dbReference type="Gene3D" id="3.40.50.300">
    <property type="entry name" value="P-loop containing nucleotide triphosphate hydrolases"/>
    <property type="match status" value="1"/>
</dbReference>
<dbReference type="GO" id="GO:0005634">
    <property type="term" value="C:nucleus"/>
    <property type="evidence" value="ECO:0007669"/>
    <property type="project" value="UniProtKB-SubCell"/>
</dbReference>
<dbReference type="InterPro" id="IPR024704">
    <property type="entry name" value="SMC"/>
</dbReference>
<evidence type="ECO:0000256" key="1">
    <source>
        <dbReference type="ARBA" id="ARBA00004123"/>
    </source>
</evidence>
<comment type="subunit">
    <text evidence="13">Forms a heterodimer with SMC4. Component of the condensin complex, which contains the SMC2 and SMC4 heterodimer, and three non SMC subunits that probably regulate the complex: CAPH, CAPD2 and CAPG.</text>
</comment>
<evidence type="ECO:0000256" key="13">
    <source>
        <dbReference type="ARBA" id="ARBA00062012"/>
    </source>
</evidence>
<feature type="coiled-coil region" evidence="14">
    <location>
        <begin position="736"/>
        <end position="763"/>
    </location>
</feature>
<dbReference type="SUPFAM" id="SSF57997">
    <property type="entry name" value="Tropomyosin"/>
    <property type="match status" value="2"/>
</dbReference>
<comment type="subcellular location">
    <subcellularLocation>
        <location evidence="1">Nucleus</location>
    </subcellularLocation>
</comment>
<dbReference type="Pfam" id="PF02463">
    <property type="entry name" value="SMC_N"/>
    <property type="match status" value="1"/>
</dbReference>
<evidence type="ECO:0000313" key="17">
    <source>
        <dbReference type="RefSeq" id="XP_022141054.1"/>
    </source>
</evidence>
<accession>A0A6J1CHH2</accession>
<dbReference type="GO" id="GO:0005694">
    <property type="term" value="C:chromosome"/>
    <property type="evidence" value="ECO:0007669"/>
    <property type="project" value="InterPro"/>
</dbReference>
<dbReference type="GO" id="GO:0051301">
    <property type="term" value="P:cell division"/>
    <property type="evidence" value="ECO:0007669"/>
    <property type="project" value="UniProtKB-KW"/>
</dbReference>
<protein>
    <submittedName>
        <fullName evidence="17">Structural maintenance of chromosomes protein 2-1-like isoform X2</fullName>
    </submittedName>
</protein>
<keyword evidence="4" id="KW-0547">Nucleotide-binding</keyword>
<dbReference type="SMART" id="SM00968">
    <property type="entry name" value="SMC_hinge"/>
    <property type="match status" value="1"/>
</dbReference>
<dbReference type="Gene3D" id="3.30.70.1620">
    <property type="match status" value="1"/>
</dbReference>
<organism evidence="16 17">
    <name type="scientific">Momordica charantia</name>
    <name type="common">Bitter gourd</name>
    <name type="synonym">Balsam pear</name>
    <dbReference type="NCBI Taxonomy" id="3673"/>
    <lineage>
        <taxon>Eukaryota</taxon>
        <taxon>Viridiplantae</taxon>
        <taxon>Streptophyta</taxon>
        <taxon>Embryophyta</taxon>
        <taxon>Tracheophyta</taxon>
        <taxon>Spermatophyta</taxon>
        <taxon>Magnoliopsida</taxon>
        <taxon>eudicotyledons</taxon>
        <taxon>Gunneridae</taxon>
        <taxon>Pentapetalae</taxon>
        <taxon>rosids</taxon>
        <taxon>fabids</taxon>
        <taxon>Cucurbitales</taxon>
        <taxon>Cucurbitaceae</taxon>
        <taxon>Momordiceae</taxon>
        <taxon>Momordica</taxon>
    </lineage>
</organism>
<evidence type="ECO:0000256" key="4">
    <source>
        <dbReference type="ARBA" id="ARBA00022741"/>
    </source>
</evidence>
<dbReference type="RefSeq" id="XP_022141054.1">
    <property type="nucleotide sequence ID" value="XM_022285362.1"/>
</dbReference>
<dbReference type="Gene3D" id="1.10.287.1490">
    <property type="match status" value="1"/>
</dbReference>
<evidence type="ECO:0000256" key="10">
    <source>
        <dbReference type="ARBA" id="ARBA00023254"/>
    </source>
</evidence>
<evidence type="ECO:0000259" key="15">
    <source>
        <dbReference type="SMART" id="SM00968"/>
    </source>
</evidence>
<dbReference type="GO" id="GO:0051321">
    <property type="term" value="P:meiotic cell cycle"/>
    <property type="evidence" value="ECO:0007669"/>
    <property type="project" value="UniProtKB-KW"/>
</dbReference>
<dbReference type="AlphaFoldDB" id="A0A6J1CHH2"/>
<reference evidence="17" key="1">
    <citation type="submission" date="2025-08" db="UniProtKB">
        <authorList>
            <consortium name="RefSeq"/>
        </authorList>
    </citation>
    <scope>IDENTIFICATION</scope>
    <source>
        <strain evidence="17">OHB3-1</strain>
    </source>
</reference>
<dbReference type="InterPro" id="IPR003395">
    <property type="entry name" value="RecF/RecN/SMC_N"/>
</dbReference>
<evidence type="ECO:0000256" key="5">
    <source>
        <dbReference type="ARBA" id="ARBA00022776"/>
    </source>
</evidence>
<feature type="coiled-coil region" evidence="14">
    <location>
        <begin position="473"/>
        <end position="507"/>
    </location>
</feature>
<dbReference type="InterPro" id="IPR036277">
    <property type="entry name" value="SMC_hinge_sf"/>
</dbReference>
<evidence type="ECO:0000256" key="12">
    <source>
        <dbReference type="ARBA" id="ARBA00058390"/>
    </source>
</evidence>
<keyword evidence="16" id="KW-1185">Reference proteome</keyword>
<evidence type="ECO:0000256" key="14">
    <source>
        <dbReference type="SAM" id="Coils"/>
    </source>
</evidence>
<dbReference type="CDD" id="cd03273">
    <property type="entry name" value="ABC_SMC2_euk"/>
    <property type="match status" value="1"/>
</dbReference>
<comment type="function">
    <text evidence="12">Central component of the condensin complex, a complex required for conversion of interphase chromatin into mitotic-like condense chromosomes. The condensin complex probably introduces positive supercoils into relaxed DNA in the presence of type I topoisomerases and converts nicked DNA into positive knotted forms in the presence of type II topoisomerases. Also involved in chromosome segregation in meiosis.</text>
</comment>
<dbReference type="FunFam" id="1.20.1060.20:FF:000005">
    <property type="entry name" value="Structural maintenance of chromosomes 2"/>
    <property type="match status" value="1"/>
</dbReference>
<evidence type="ECO:0000256" key="8">
    <source>
        <dbReference type="ARBA" id="ARBA00023067"/>
    </source>
</evidence>
<keyword evidence="11" id="KW-0131">Cell cycle</keyword>
<keyword evidence="6" id="KW-0067">ATP-binding</keyword>
<dbReference type="SUPFAM" id="SSF52540">
    <property type="entry name" value="P-loop containing nucleoside triphosphate hydrolases"/>
    <property type="match status" value="1"/>
</dbReference>
<dbReference type="Gene3D" id="1.20.1060.20">
    <property type="match status" value="1"/>
</dbReference>
<proteinExistence type="inferred from homology"/>
<dbReference type="PIRSF" id="PIRSF005719">
    <property type="entry name" value="SMC"/>
    <property type="match status" value="1"/>
</dbReference>
<sequence>MHIKEICLEGFKSYATRTVVPGFDPHFNAITGLNGSGKSNILDSICFVLGITNLQQVRASNLQELVYKQGQAGITKATVSVVFDNSERKRSPLGYEDHQEITVTRQIVVGGRNKYLINGKLAQPSQVQNLFHSVQLNVNNPHFLIMQGRITKVLNMKPQEILSMLEEAAGTRMYETKKEAALKTLDKKQNKVDEINNLLDQEILPALEKLRKERIQYMQWSNGNADLDRLKRFCIAYEYVRAENIRDHAVSQVEQMKANISEIDDGTVRMQSEIKDLETKISTLAAEKEASMGGEVKTLTEKVDLLSEDLIREVTILDNKEDTLKGEKENAEKMINNIEDSKNSAEERASAVRKAEEGAADLRKSVEKLSKNLEDFEKEYQGVLAGKGSGDEEKCLEDQLGDAKVAVGSAETELKQLKTKISHCEKELKEKTKQLFSKREEAISVENELNAKRKDVENVKLALESLPYKEGHLESLQRERAFELERVQKLKDEIRNLSAQLASVEFKYRDPVKNFDRSKVKGVVAKLIKVKDSSAMTALEVTAGGKMFNIVVDNENTGKQLLQNGELRRRVTIIPLNKIQSHPVPHRIQHAAVKLVGKENAELALSLVGYDEELKSAMEYVFGSTFVCKNIDAAKEVAFNREIHTPSVTLEGDIFQPSGLLTGGSRKGGGQLLRQLHDLAGMEAELSIHQRKLSEIEAKISEILPLQKKFVDLKAQLELKMYDLSLFQTRAEQNEHHKLGESVKRIEQELEEAKAAAKGKELEYKDCVNAVSLLEKSIKEHDNNREGRLKDLEQKIKATKSKLQSCLKDLKGHENEREKLVMEMDAVVQEKASLEAQLAALKTQINSLTSELEEQRAKVFSIKSNKERAESELNMVRLKMKECDYQINCIVKEQQEVQHKLSEMSIERKKMENEVKRLEMEKKDCSVRVEKLVEKHAWIASEKQLFGRSGTDYDFESRDPCKAIEELERLQAQQSNLEKRVNKKVMAMFEKAEDEYNDLMSKKNIIENDKSKIKKVIEELDEKKKETLKVTWVKVNS</sequence>
<evidence type="ECO:0000256" key="6">
    <source>
        <dbReference type="ARBA" id="ARBA00022840"/>
    </source>
</evidence>
<gene>
    <name evidence="17" type="primary">LOC111011547</name>
</gene>
<keyword evidence="5" id="KW-0498">Mitosis</keyword>